<dbReference type="RefSeq" id="WP_277938724.1">
    <property type="nucleotide sequence ID" value="NZ_CP096246.1"/>
</dbReference>
<dbReference type="Proteomes" id="UP001214629">
    <property type="component" value="Chromosome"/>
</dbReference>
<evidence type="ECO:0008006" key="3">
    <source>
        <dbReference type="Google" id="ProtNLM"/>
    </source>
</evidence>
<proteinExistence type="predicted"/>
<protein>
    <recommendedName>
        <fullName evidence="3">Transmembrane protein</fullName>
    </recommendedName>
</protein>
<sequence length="96" mass="10990">MKKIYTFCIIASSIFAENLAFSQVTNYYSRNIPFSFNEKQYIQTRIEGRGNISSNAIKISNNNIVYFGTSQGIYFLPNDATKVKKKLMGLMIMLLL</sequence>
<dbReference type="EMBL" id="CP096246">
    <property type="protein sequence ID" value="WFG96406.1"/>
    <property type="molecule type" value="Genomic_DNA"/>
</dbReference>
<dbReference type="AlphaFoldDB" id="A0AAX3SYK6"/>
<accession>A0AAX3SYK6</accession>
<organism evidence="1 2">
    <name type="scientific">Spiroplasma citri</name>
    <dbReference type="NCBI Taxonomy" id="2133"/>
    <lineage>
        <taxon>Bacteria</taxon>
        <taxon>Bacillati</taxon>
        <taxon>Mycoplasmatota</taxon>
        <taxon>Mollicutes</taxon>
        <taxon>Entomoplasmatales</taxon>
        <taxon>Spiroplasmataceae</taxon>
        <taxon>Spiroplasma</taxon>
    </lineage>
</organism>
<gene>
    <name evidence="1" type="ORF">M0C40_10110</name>
</gene>
<reference evidence="1 2" key="1">
    <citation type="submission" date="2022-04" db="EMBL/GenBank/DDBJ databases">
        <title>Whole genome of Spiroplasma citri.</title>
        <authorList>
            <person name="Khanchezar A."/>
            <person name="Izadpanah K."/>
            <person name="Taghavi M."/>
            <person name="Ghorbani A."/>
            <person name="Beven L."/>
        </authorList>
    </citation>
    <scope>NUCLEOTIDE SEQUENCE [LARGE SCALE GENOMIC DNA]</scope>
    <source>
        <strain evidence="1 2">D4</strain>
    </source>
</reference>
<keyword evidence="2" id="KW-1185">Reference proteome</keyword>
<name>A0AAX3SYK6_SPICI</name>
<evidence type="ECO:0000313" key="1">
    <source>
        <dbReference type="EMBL" id="WFG96406.1"/>
    </source>
</evidence>
<evidence type="ECO:0000313" key="2">
    <source>
        <dbReference type="Proteomes" id="UP001214629"/>
    </source>
</evidence>